<name>A0ABV9LQ79_9ACTN</name>
<organism evidence="2 3">
    <name type="scientific">Geodermatophilus arenarius</name>
    <dbReference type="NCBI Taxonomy" id="1137990"/>
    <lineage>
        <taxon>Bacteria</taxon>
        <taxon>Bacillati</taxon>
        <taxon>Actinomycetota</taxon>
        <taxon>Actinomycetes</taxon>
        <taxon>Geodermatophilales</taxon>
        <taxon>Geodermatophilaceae</taxon>
        <taxon>Geodermatophilus</taxon>
    </lineage>
</organism>
<protein>
    <submittedName>
        <fullName evidence="2">ScyD/ScyE family protein</fullName>
    </submittedName>
</protein>
<feature type="compositionally biased region" description="Gly residues" evidence="1">
    <location>
        <begin position="1"/>
        <end position="16"/>
    </location>
</feature>
<proteinExistence type="predicted"/>
<evidence type="ECO:0000256" key="1">
    <source>
        <dbReference type="SAM" id="MobiDB-lite"/>
    </source>
</evidence>
<sequence length="289" mass="29800">MEGLAGGSGSTVGPGGDLYVTEPVSGDLTRVDRRTGEATTVADCLPERVLPPDDTGGAMDVAFQGRTAYVLVTLVGPDVGGDDVVGLYRVDAPDTCTVVADIGAWSLENPPETDFFVPTGVQYALEAVHGGFLVTDGHHNRVLHVTSDGGITEVLTLGNVVPTGLAAHGRSVLVALAGPVPHEPATGRVLAFRPGDEDVREVASGGRLLVDVERGPGGVYALSQGVFTPGNPEGSPADPDTGQLLRATRDGGFELVAEPLDRPTSMEVVGRTAYVVTLDGEIWTVGLRG</sequence>
<dbReference type="Gene3D" id="2.120.10.30">
    <property type="entry name" value="TolB, C-terminal domain"/>
    <property type="match status" value="1"/>
</dbReference>
<comment type="caution">
    <text evidence="2">The sequence shown here is derived from an EMBL/GenBank/DDBJ whole genome shotgun (WGS) entry which is preliminary data.</text>
</comment>
<keyword evidence="3" id="KW-1185">Reference proteome</keyword>
<reference evidence="3" key="1">
    <citation type="journal article" date="2019" name="Int. J. Syst. Evol. Microbiol.">
        <title>The Global Catalogue of Microorganisms (GCM) 10K type strain sequencing project: providing services to taxonomists for standard genome sequencing and annotation.</title>
        <authorList>
            <consortium name="The Broad Institute Genomics Platform"/>
            <consortium name="The Broad Institute Genome Sequencing Center for Infectious Disease"/>
            <person name="Wu L."/>
            <person name="Ma J."/>
        </authorList>
    </citation>
    <scope>NUCLEOTIDE SEQUENCE [LARGE SCALE GENOMIC DNA]</scope>
    <source>
        <strain evidence="3">CCUG 62763</strain>
    </source>
</reference>
<dbReference type="EMBL" id="JBHSGR010000026">
    <property type="protein sequence ID" value="MFC4695653.1"/>
    <property type="molecule type" value="Genomic_DNA"/>
</dbReference>
<dbReference type="Proteomes" id="UP001596025">
    <property type="component" value="Unassembled WGS sequence"/>
</dbReference>
<dbReference type="NCBIfam" id="NF033206">
    <property type="entry name" value="ScyE_fam"/>
    <property type="match status" value="1"/>
</dbReference>
<dbReference type="InterPro" id="IPR048031">
    <property type="entry name" value="ScyD/ScyE-like"/>
</dbReference>
<evidence type="ECO:0000313" key="2">
    <source>
        <dbReference type="EMBL" id="MFC4695653.1"/>
    </source>
</evidence>
<dbReference type="SUPFAM" id="SSF63829">
    <property type="entry name" value="Calcium-dependent phosphotriesterase"/>
    <property type="match status" value="1"/>
</dbReference>
<feature type="region of interest" description="Disordered" evidence="1">
    <location>
        <begin position="1"/>
        <end position="23"/>
    </location>
</feature>
<accession>A0ABV9LQ79</accession>
<evidence type="ECO:0000313" key="3">
    <source>
        <dbReference type="Proteomes" id="UP001596025"/>
    </source>
</evidence>
<gene>
    <name evidence="2" type="ORF">ACFO3M_19785</name>
</gene>
<dbReference type="InterPro" id="IPR011042">
    <property type="entry name" value="6-blade_b-propeller_TolB-like"/>
</dbReference>